<dbReference type="Pfam" id="PF00653">
    <property type="entry name" value="BIR"/>
    <property type="match status" value="1"/>
</dbReference>
<proteinExistence type="predicted"/>
<dbReference type="RefSeq" id="XP_025406100.1">
    <property type="nucleotide sequence ID" value="XM_025550315.1"/>
</dbReference>
<name>A0A8B8F6G2_9HEMI</name>
<gene>
    <name evidence="2" type="primary">LOC112680278</name>
</gene>
<dbReference type="CDD" id="cd00022">
    <property type="entry name" value="BIR"/>
    <property type="match status" value="1"/>
</dbReference>
<dbReference type="InterPro" id="IPR001370">
    <property type="entry name" value="BIR_rpt"/>
</dbReference>
<dbReference type="GO" id="GO:0051726">
    <property type="term" value="P:regulation of cell cycle"/>
    <property type="evidence" value="ECO:0007669"/>
    <property type="project" value="TreeGrafter"/>
</dbReference>
<dbReference type="PANTHER" id="PTHR10044:SF139">
    <property type="entry name" value="DEATH-ASSOCIATED INHIBITOR OF APOPTOSIS 2"/>
    <property type="match status" value="1"/>
</dbReference>
<sequence>MNLLKYSKDFPSLLYLVRNNPYPVYPEYSSFLSRLKTYESCPSTLMKDKYSLSECGFKYTGTQDMVQCFFCGLILKNWIQGSDDAWFEHSKSNPNCLFVLLYKGNQFIENVKNNHVCNCKSEKSYDVVG</sequence>
<organism evidence="1 2">
    <name type="scientific">Sipha flava</name>
    <name type="common">yellow sugarcane aphid</name>
    <dbReference type="NCBI Taxonomy" id="143950"/>
    <lineage>
        <taxon>Eukaryota</taxon>
        <taxon>Metazoa</taxon>
        <taxon>Ecdysozoa</taxon>
        <taxon>Arthropoda</taxon>
        <taxon>Hexapoda</taxon>
        <taxon>Insecta</taxon>
        <taxon>Pterygota</taxon>
        <taxon>Neoptera</taxon>
        <taxon>Paraneoptera</taxon>
        <taxon>Hemiptera</taxon>
        <taxon>Sternorrhyncha</taxon>
        <taxon>Aphidomorpha</taxon>
        <taxon>Aphidoidea</taxon>
        <taxon>Aphididae</taxon>
        <taxon>Sipha</taxon>
    </lineage>
</organism>
<protein>
    <submittedName>
        <fullName evidence="2">Inhibitor of apoptosis protein-like</fullName>
    </submittedName>
</protein>
<dbReference type="SUPFAM" id="SSF57924">
    <property type="entry name" value="Inhibitor of apoptosis (IAP) repeat"/>
    <property type="match status" value="1"/>
</dbReference>
<evidence type="ECO:0000313" key="2">
    <source>
        <dbReference type="RefSeq" id="XP_025406100.1"/>
    </source>
</evidence>
<dbReference type="OrthoDB" id="6616098at2759"/>
<keyword evidence="1" id="KW-1185">Reference proteome</keyword>
<dbReference type="PANTHER" id="PTHR10044">
    <property type="entry name" value="INHIBITOR OF APOPTOSIS"/>
    <property type="match status" value="1"/>
</dbReference>
<evidence type="ECO:0000313" key="1">
    <source>
        <dbReference type="Proteomes" id="UP000694846"/>
    </source>
</evidence>
<dbReference type="GO" id="GO:0005737">
    <property type="term" value="C:cytoplasm"/>
    <property type="evidence" value="ECO:0007669"/>
    <property type="project" value="TreeGrafter"/>
</dbReference>
<reference evidence="2" key="1">
    <citation type="submission" date="2025-08" db="UniProtKB">
        <authorList>
            <consortium name="RefSeq"/>
        </authorList>
    </citation>
    <scope>IDENTIFICATION</scope>
    <source>
        <tissue evidence="2">Whole body</tissue>
    </source>
</reference>
<dbReference type="Proteomes" id="UP000694846">
    <property type="component" value="Unplaced"/>
</dbReference>
<dbReference type="SMART" id="SM00238">
    <property type="entry name" value="BIR"/>
    <property type="match status" value="1"/>
</dbReference>
<dbReference type="AlphaFoldDB" id="A0A8B8F6G2"/>
<dbReference type="GO" id="GO:0005634">
    <property type="term" value="C:nucleus"/>
    <property type="evidence" value="ECO:0007669"/>
    <property type="project" value="TreeGrafter"/>
</dbReference>
<dbReference type="GeneID" id="112680278"/>
<dbReference type="Gene3D" id="1.10.1170.10">
    <property type="entry name" value="Inhibitor Of Apoptosis Protein (2mihbC-IAP-1), Chain A"/>
    <property type="match status" value="1"/>
</dbReference>
<accession>A0A8B8F6G2</accession>
<dbReference type="PROSITE" id="PS50143">
    <property type="entry name" value="BIR_REPEAT_2"/>
    <property type="match status" value="1"/>
</dbReference>
<dbReference type="InterPro" id="IPR050784">
    <property type="entry name" value="IAP"/>
</dbReference>